<feature type="transmembrane region" description="Helical" evidence="7">
    <location>
        <begin position="233"/>
        <end position="255"/>
    </location>
</feature>
<dbReference type="AlphaFoldDB" id="A0A848AY82"/>
<feature type="transmembrane region" description="Helical" evidence="7">
    <location>
        <begin position="295"/>
        <end position="314"/>
    </location>
</feature>
<evidence type="ECO:0000313" key="9">
    <source>
        <dbReference type="EMBL" id="NMD88614.1"/>
    </source>
</evidence>
<feature type="transmembrane region" description="Helical" evidence="7">
    <location>
        <begin position="320"/>
        <end position="341"/>
    </location>
</feature>
<evidence type="ECO:0000256" key="7">
    <source>
        <dbReference type="SAM" id="Phobius"/>
    </source>
</evidence>
<evidence type="ECO:0000256" key="5">
    <source>
        <dbReference type="ARBA" id="ARBA00022989"/>
    </source>
</evidence>
<name>A0A848AY82_9BACT</name>
<dbReference type="Gene3D" id="1.20.1540.10">
    <property type="entry name" value="Rhomboid-like"/>
    <property type="match status" value="1"/>
</dbReference>
<evidence type="ECO:0000256" key="1">
    <source>
        <dbReference type="ARBA" id="ARBA00004141"/>
    </source>
</evidence>
<dbReference type="SUPFAM" id="SSF144091">
    <property type="entry name" value="Rhomboid-like"/>
    <property type="match status" value="1"/>
</dbReference>
<dbReference type="Pfam" id="PF01694">
    <property type="entry name" value="Rhomboid"/>
    <property type="match status" value="1"/>
</dbReference>
<sequence length="622" mass="71141">METIIKEFKVHFITLPPIVAENQEGRTGKLIISDDKLIIITMEQRSFSLGCHQKNYDISISSITDVDNEEELLQFTIPGLIKNYIVLLKLDSREDVQYIVEQLPTVQSEKFAKIPEKYLQEQQKEHSYQSRLSELTPRIFSSDIIIALNVFLFLAMFASSGWNTSLLSLSLRESSASFPMEPLLQFGADYGPLTLGQYQWWRLITSTFVHIGLLHLLANMGCLWQVGRLLERLYGHTIFILIYLGSALFGSIFSIYMQPMIVSAGASGAIFGLYGSLTAYFLFRRKEIPLYTLKTILPGTAGFLLANLLIGFFTPFINNYAHLGGLVAGFMLGILGSLPLDEQKRVQQRPMKITLVLGGIALALCLTLPILFQQAAFWSWFSDVETEDQLLSESFQNLATRTAQKQITNQTLLDESRSIQENYQRLFQQGEQLGALVYQRIPGREKLFQAIMHYLKLRVEAIEYWRATANHDEWFAAVLHAEKIFDEELLKGQRGENFLPTAWRLYQEADKLEQNVPWNILERNTKLYVAIQALKQYLQLRQQLANLIINYDEQDEQQSSTAIEIVRKIQEQQPEVLRQVNNIVSSSSEFIQKQKQQLQDATSEIHKSISNLNGSLNGKNKK</sequence>
<evidence type="ECO:0000256" key="6">
    <source>
        <dbReference type="ARBA" id="ARBA00023136"/>
    </source>
</evidence>
<comment type="subcellular location">
    <subcellularLocation>
        <location evidence="1">Membrane</location>
        <topology evidence="1">Multi-pass membrane protein</topology>
    </subcellularLocation>
</comment>
<dbReference type="GO" id="GO:0006508">
    <property type="term" value="P:proteolysis"/>
    <property type="evidence" value="ECO:0007669"/>
    <property type="project" value="UniProtKB-KW"/>
</dbReference>
<dbReference type="InterPro" id="IPR050925">
    <property type="entry name" value="Rhomboid_protease_S54"/>
</dbReference>
<accession>A0A848AY82</accession>
<comment type="caution">
    <text evidence="9">The sequence shown here is derived from an EMBL/GenBank/DDBJ whole genome shotgun (WGS) entry which is preliminary data.</text>
</comment>
<evidence type="ECO:0000259" key="8">
    <source>
        <dbReference type="Pfam" id="PF01694"/>
    </source>
</evidence>
<protein>
    <submittedName>
        <fullName evidence="9">Rhomboid family intramembrane serine protease</fullName>
    </submittedName>
</protein>
<dbReference type="PANTHER" id="PTHR43731">
    <property type="entry name" value="RHOMBOID PROTEASE"/>
    <property type="match status" value="1"/>
</dbReference>
<keyword evidence="3 7" id="KW-0812">Transmembrane</keyword>
<keyword evidence="5 7" id="KW-1133">Transmembrane helix</keyword>
<gene>
    <name evidence="9" type="ORF">HF882_18660</name>
</gene>
<feature type="domain" description="Peptidase S54 rhomboid" evidence="8">
    <location>
        <begin position="199"/>
        <end position="336"/>
    </location>
</feature>
<feature type="transmembrane region" description="Helical" evidence="7">
    <location>
        <begin position="353"/>
        <end position="372"/>
    </location>
</feature>
<dbReference type="RefSeq" id="WP_168963680.1">
    <property type="nucleotide sequence ID" value="NZ_JABAEW010000051.1"/>
</dbReference>
<organism evidence="9 10">
    <name type="scientific">Victivallis vadensis</name>
    <dbReference type="NCBI Taxonomy" id="172901"/>
    <lineage>
        <taxon>Bacteria</taxon>
        <taxon>Pseudomonadati</taxon>
        <taxon>Lentisphaerota</taxon>
        <taxon>Lentisphaeria</taxon>
        <taxon>Victivallales</taxon>
        <taxon>Victivallaceae</taxon>
        <taxon>Victivallis</taxon>
    </lineage>
</organism>
<evidence type="ECO:0000256" key="4">
    <source>
        <dbReference type="ARBA" id="ARBA00022801"/>
    </source>
</evidence>
<dbReference type="GO" id="GO:0016020">
    <property type="term" value="C:membrane"/>
    <property type="evidence" value="ECO:0007669"/>
    <property type="project" value="UniProtKB-SubCell"/>
</dbReference>
<evidence type="ECO:0000256" key="3">
    <source>
        <dbReference type="ARBA" id="ARBA00022692"/>
    </source>
</evidence>
<proteinExistence type="inferred from homology"/>
<dbReference type="Proteomes" id="UP000576225">
    <property type="component" value="Unassembled WGS sequence"/>
</dbReference>
<keyword evidence="4" id="KW-0378">Hydrolase</keyword>
<keyword evidence="6 7" id="KW-0472">Membrane</keyword>
<dbReference type="InterPro" id="IPR035952">
    <property type="entry name" value="Rhomboid-like_sf"/>
</dbReference>
<evidence type="ECO:0000256" key="2">
    <source>
        <dbReference type="ARBA" id="ARBA00009045"/>
    </source>
</evidence>
<comment type="similarity">
    <text evidence="2">Belongs to the peptidase S54 family.</text>
</comment>
<evidence type="ECO:0000313" key="10">
    <source>
        <dbReference type="Proteomes" id="UP000576225"/>
    </source>
</evidence>
<dbReference type="EMBL" id="JABAEW010000051">
    <property type="protein sequence ID" value="NMD88614.1"/>
    <property type="molecule type" value="Genomic_DNA"/>
</dbReference>
<keyword evidence="9" id="KW-0645">Protease</keyword>
<dbReference type="PANTHER" id="PTHR43731:SF14">
    <property type="entry name" value="PRESENILIN-ASSOCIATED RHOMBOID-LIKE PROTEIN, MITOCHONDRIAL"/>
    <property type="match status" value="1"/>
</dbReference>
<dbReference type="GO" id="GO:0004252">
    <property type="term" value="F:serine-type endopeptidase activity"/>
    <property type="evidence" value="ECO:0007669"/>
    <property type="project" value="InterPro"/>
</dbReference>
<feature type="transmembrane region" description="Helical" evidence="7">
    <location>
        <begin position="200"/>
        <end position="221"/>
    </location>
</feature>
<feature type="transmembrane region" description="Helical" evidence="7">
    <location>
        <begin position="261"/>
        <end position="283"/>
    </location>
</feature>
<feature type="transmembrane region" description="Helical" evidence="7">
    <location>
        <begin position="139"/>
        <end position="162"/>
    </location>
</feature>
<reference evidence="9 10" key="1">
    <citation type="submission" date="2020-04" db="EMBL/GenBank/DDBJ databases">
        <authorList>
            <person name="Hitch T.C.A."/>
            <person name="Wylensek D."/>
            <person name="Clavel T."/>
        </authorList>
    </citation>
    <scope>NUCLEOTIDE SEQUENCE [LARGE SCALE GENOMIC DNA]</scope>
    <source>
        <strain evidence="9 10">COR2-253-APC-1A</strain>
    </source>
</reference>
<dbReference type="InterPro" id="IPR022764">
    <property type="entry name" value="Peptidase_S54_rhomboid_dom"/>
</dbReference>